<dbReference type="EMBL" id="JACXVP010000002">
    <property type="protein sequence ID" value="KAG5621156.1"/>
    <property type="molecule type" value="Genomic_DNA"/>
</dbReference>
<keyword evidence="3" id="KW-1185">Reference proteome</keyword>
<dbReference type="Proteomes" id="UP000824120">
    <property type="component" value="Chromosome 2"/>
</dbReference>
<dbReference type="OrthoDB" id="1735266at2759"/>
<gene>
    <name evidence="2" type="ORF">H5410_006374</name>
</gene>
<name>A0A9J6AA33_SOLCO</name>
<sequence>MVHRMLMYPAICKSVSNTNKIICKMIIAGFTAAVINAKAVNEGVDNLGFALVQNREDAVYTLILTILEHFSGRFTNQYETIRSLLNGLRCRHLGEFRWYKDTYLSRVMKLPKNGLEF</sequence>
<dbReference type="Pfam" id="PF24925">
    <property type="entry name" value="DUF7746"/>
    <property type="match status" value="1"/>
</dbReference>
<reference evidence="2 3" key="1">
    <citation type="submission" date="2020-09" db="EMBL/GenBank/DDBJ databases">
        <title>De no assembly of potato wild relative species, Solanum commersonii.</title>
        <authorList>
            <person name="Cho K."/>
        </authorList>
    </citation>
    <scope>NUCLEOTIDE SEQUENCE [LARGE SCALE GENOMIC DNA]</scope>
    <source>
        <strain evidence="2">LZ3.2</strain>
        <tissue evidence="2">Leaf</tissue>
    </source>
</reference>
<evidence type="ECO:0000259" key="1">
    <source>
        <dbReference type="Pfam" id="PF24925"/>
    </source>
</evidence>
<organism evidence="2 3">
    <name type="scientific">Solanum commersonii</name>
    <name type="common">Commerson's wild potato</name>
    <name type="synonym">Commerson's nightshade</name>
    <dbReference type="NCBI Taxonomy" id="4109"/>
    <lineage>
        <taxon>Eukaryota</taxon>
        <taxon>Viridiplantae</taxon>
        <taxon>Streptophyta</taxon>
        <taxon>Embryophyta</taxon>
        <taxon>Tracheophyta</taxon>
        <taxon>Spermatophyta</taxon>
        <taxon>Magnoliopsida</taxon>
        <taxon>eudicotyledons</taxon>
        <taxon>Gunneridae</taxon>
        <taxon>Pentapetalae</taxon>
        <taxon>asterids</taxon>
        <taxon>lamiids</taxon>
        <taxon>Solanales</taxon>
        <taxon>Solanaceae</taxon>
        <taxon>Solanoideae</taxon>
        <taxon>Solaneae</taxon>
        <taxon>Solanum</taxon>
    </lineage>
</organism>
<accession>A0A9J6AA33</accession>
<evidence type="ECO:0000313" key="3">
    <source>
        <dbReference type="Proteomes" id="UP000824120"/>
    </source>
</evidence>
<dbReference type="InterPro" id="IPR056648">
    <property type="entry name" value="DUF7746"/>
</dbReference>
<dbReference type="PANTHER" id="PTHR33054:SF12">
    <property type="entry name" value="ZINC KNUCKLE FAMILY PROTEIN"/>
    <property type="match status" value="1"/>
</dbReference>
<protein>
    <recommendedName>
        <fullName evidence="1">DUF7746 domain-containing protein</fullName>
    </recommendedName>
</protein>
<feature type="domain" description="DUF7746" evidence="1">
    <location>
        <begin position="1"/>
        <end position="38"/>
    </location>
</feature>
<proteinExistence type="predicted"/>
<dbReference type="AlphaFoldDB" id="A0A9J6AA33"/>
<comment type="caution">
    <text evidence="2">The sequence shown here is derived from an EMBL/GenBank/DDBJ whole genome shotgun (WGS) entry which is preliminary data.</text>
</comment>
<dbReference type="PANTHER" id="PTHR33054">
    <property type="entry name" value="CCHC-TYPE DOMAIN-CONTAINING PROTEIN"/>
    <property type="match status" value="1"/>
</dbReference>
<evidence type="ECO:0000313" key="2">
    <source>
        <dbReference type="EMBL" id="KAG5621156.1"/>
    </source>
</evidence>